<keyword evidence="1" id="KW-0732">Signal</keyword>
<evidence type="ECO:0000256" key="1">
    <source>
        <dbReference type="SAM" id="SignalP"/>
    </source>
</evidence>
<dbReference type="AlphaFoldDB" id="A0A1G5QLV6"/>
<dbReference type="RefSeq" id="WP_092997251.1">
    <property type="nucleotide sequence ID" value="NZ_FMWD01000007.1"/>
</dbReference>
<evidence type="ECO:0000313" key="3">
    <source>
        <dbReference type="Proteomes" id="UP000199648"/>
    </source>
</evidence>
<keyword evidence="3" id="KW-1185">Reference proteome</keyword>
<feature type="chain" id="PRO_5011585394" description="DUF3108 domain-containing protein" evidence="1">
    <location>
        <begin position="22"/>
        <end position="233"/>
    </location>
</feature>
<dbReference type="Proteomes" id="UP000199648">
    <property type="component" value="Unassembled WGS sequence"/>
</dbReference>
<dbReference type="EMBL" id="FMWD01000007">
    <property type="protein sequence ID" value="SCZ62824.1"/>
    <property type="molecule type" value="Genomic_DNA"/>
</dbReference>
<feature type="signal peptide" evidence="1">
    <location>
        <begin position="1"/>
        <end position="21"/>
    </location>
</feature>
<reference evidence="2 3" key="1">
    <citation type="submission" date="2016-10" db="EMBL/GenBank/DDBJ databases">
        <authorList>
            <person name="de Groot N.N."/>
        </authorList>
    </citation>
    <scope>NUCLEOTIDE SEQUENCE [LARGE SCALE GENOMIC DNA]</scope>
    <source>
        <strain evidence="2 3">HLD2</strain>
    </source>
</reference>
<gene>
    <name evidence="2" type="ORF">SAMN03097708_02356</name>
</gene>
<organism evidence="2 3">
    <name type="scientific">Thiohalomonas denitrificans</name>
    <dbReference type="NCBI Taxonomy" id="415747"/>
    <lineage>
        <taxon>Bacteria</taxon>
        <taxon>Pseudomonadati</taxon>
        <taxon>Pseudomonadota</taxon>
        <taxon>Gammaproteobacteria</taxon>
        <taxon>Thiohalomonadales</taxon>
        <taxon>Thiohalomonadaceae</taxon>
        <taxon>Thiohalomonas</taxon>
    </lineage>
</organism>
<name>A0A1G5QLV6_9GAMM</name>
<dbReference type="OrthoDB" id="6007799at2"/>
<evidence type="ECO:0000313" key="2">
    <source>
        <dbReference type="EMBL" id="SCZ62824.1"/>
    </source>
</evidence>
<dbReference type="InterPro" id="IPR021457">
    <property type="entry name" value="DUF3108"/>
</dbReference>
<proteinExistence type="predicted"/>
<protein>
    <recommendedName>
        <fullName evidence="4">DUF3108 domain-containing protein</fullName>
    </recommendedName>
</protein>
<sequence>MNYFAWIITLLMALTAGPTGAKPAYVPEPYEAHYTVHANGLKVGEMTRKLEKRTDNTWLMESSLYTTGLVALFKDHRLTETSLWRSRNSTLVPLDFQAKHTGGDDNSFERMRFDWEEEIVTYLREGEVTKVAVRPGILDKLLYQVALERDLSEGEKHLEYTFADRGKIKTYRFDVIGQEQLDTPLGTYQTLKVRREDVTLWVAPALDYTLVKLVQEKKDYTATSYITRLERQK</sequence>
<evidence type="ECO:0008006" key="4">
    <source>
        <dbReference type="Google" id="ProtNLM"/>
    </source>
</evidence>
<accession>A0A1G5QLV6</accession>
<dbReference type="STRING" id="415747.SAMN03097708_02356"/>
<dbReference type="Pfam" id="PF11306">
    <property type="entry name" value="DUF3108"/>
    <property type="match status" value="1"/>
</dbReference>